<evidence type="ECO:0000256" key="1">
    <source>
        <dbReference type="SAM" id="MobiDB-lite"/>
    </source>
</evidence>
<dbReference type="Proteomes" id="UP000193920">
    <property type="component" value="Unassembled WGS sequence"/>
</dbReference>
<dbReference type="STRING" id="1754190.A0A1Y2AFZ5"/>
<dbReference type="OrthoDB" id="425082at2759"/>
<feature type="region of interest" description="Disordered" evidence="1">
    <location>
        <begin position="324"/>
        <end position="373"/>
    </location>
</feature>
<sequence>MAYTLQWQDLSLKQINQFYDTTIQQDAISLIEAWFPSSDESKIKKSILYDFYYFILMFAQEINLEPIQISIFFSIMKKTHEVCIASPFMKLQEDYDYFQKLVLMHSIDRPPMSKKYFSLEQMKQITEYATNTYFRHYTMYKYTFTKQQKLTLNTIQVLNEPKLLEEEEEEVEVKEVVDETENEENKEKLENTQEEIDEIQEGTEKVVGEEGEMENQNPNTEDINNLKNDEEKEKENNEESITKNENEKDKKEGEGVESEEGVKEGDNNKEENKEEKEKELTPREKAIIDLKQLVENAIGPKIQELKNTLTTMLTNSEDQLIKQMKKMEDAKKKAAKEAMSAAKDEKDKKGGKGEKDKKGGKGGKDKKSSSKKK</sequence>
<protein>
    <submittedName>
        <fullName evidence="2">Uncharacterized protein</fullName>
    </submittedName>
</protein>
<reference evidence="2" key="1">
    <citation type="submission" date="2016-08" db="EMBL/GenBank/DDBJ databases">
        <title>A Parts List for Fungal Cellulosomes Revealed by Comparative Genomics.</title>
        <authorList>
            <consortium name="DOE Joint Genome Institute"/>
            <person name="Haitjema C.H."/>
            <person name="Gilmore S.P."/>
            <person name="Henske J.K."/>
            <person name="Solomon K.V."/>
            <person name="De Groot R."/>
            <person name="Kuo A."/>
            <person name="Mondo S.J."/>
            <person name="Salamov A.A."/>
            <person name="Labutti K."/>
            <person name="Zhao Z."/>
            <person name="Chiniquy J."/>
            <person name="Barry K."/>
            <person name="Brewer H.M."/>
            <person name="Purvine S.O."/>
            <person name="Wright A.T."/>
            <person name="Boxma B."/>
            <person name="Van Alen T."/>
            <person name="Hackstein J.H."/>
            <person name="Baker S.E."/>
            <person name="Grigoriev I.V."/>
            <person name="O'Malley M.A."/>
        </authorList>
    </citation>
    <scope>NUCLEOTIDE SEQUENCE [LARGE SCALE GENOMIC DNA]</scope>
    <source>
        <strain evidence="2">G1</strain>
    </source>
</reference>
<feature type="region of interest" description="Disordered" evidence="1">
    <location>
        <begin position="165"/>
        <end position="284"/>
    </location>
</feature>
<keyword evidence="3" id="KW-1185">Reference proteome</keyword>
<dbReference type="EMBL" id="MCOG01000263">
    <property type="protein sequence ID" value="ORY21538.1"/>
    <property type="molecule type" value="Genomic_DNA"/>
</dbReference>
<gene>
    <name evidence="2" type="ORF">LY90DRAFT_676210</name>
</gene>
<dbReference type="Pfam" id="PF14769">
    <property type="entry name" value="CLAMP"/>
    <property type="match status" value="1"/>
</dbReference>
<dbReference type="PANTHER" id="PTHR28457">
    <property type="entry name" value="COILED-COIL DOMAIN-CONTAINING PROTEIN 189"/>
    <property type="match status" value="1"/>
</dbReference>
<comment type="caution">
    <text evidence="2">The sequence shown here is derived from an EMBL/GenBank/DDBJ whole genome shotgun (WGS) entry which is preliminary data.</text>
</comment>
<feature type="compositionally biased region" description="Acidic residues" evidence="1">
    <location>
        <begin position="192"/>
        <end position="201"/>
    </location>
</feature>
<name>A0A1Y2AFZ5_9FUNG</name>
<feature type="compositionally biased region" description="Basic and acidic residues" evidence="1">
    <location>
        <begin position="173"/>
        <end position="191"/>
    </location>
</feature>
<dbReference type="PANTHER" id="PTHR28457:SF1">
    <property type="entry name" value="CILIA- AND FLAGELLA-ASSOCIATED PROTEIN 119"/>
    <property type="match status" value="1"/>
</dbReference>
<proteinExistence type="predicted"/>
<feature type="compositionally biased region" description="Basic and acidic residues" evidence="1">
    <location>
        <begin position="325"/>
        <end position="373"/>
    </location>
</feature>
<dbReference type="InterPro" id="IPR032727">
    <property type="entry name" value="CLAMP"/>
</dbReference>
<dbReference type="AlphaFoldDB" id="A0A1Y2AFZ5"/>
<accession>A0A1Y2AFZ5</accession>
<evidence type="ECO:0000313" key="3">
    <source>
        <dbReference type="Proteomes" id="UP000193920"/>
    </source>
</evidence>
<organism evidence="2 3">
    <name type="scientific">Neocallimastix californiae</name>
    <dbReference type="NCBI Taxonomy" id="1754190"/>
    <lineage>
        <taxon>Eukaryota</taxon>
        <taxon>Fungi</taxon>
        <taxon>Fungi incertae sedis</taxon>
        <taxon>Chytridiomycota</taxon>
        <taxon>Chytridiomycota incertae sedis</taxon>
        <taxon>Neocallimastigomycetes</taxon>
        <taxon>Neocallimastigales</taxon>
        <taxon>Neocallimastigaceae</taxon>
        <taxon>Neocallimastix</taxon>
    </lineage>
</organism>
<evidence type="ECO:0000313" key="2">
    <source>
        <dbReference type="EMBL" id="ORY21538.1"/>
    </source>
</evidence>
<feature type="compositionally biased region" description="Basic and acidic residues" evidence="1">
    <location>
        <begin position="227"/>
        <end position="284"/>
    </location>
</feature>